<dbReference type="Proteomes" id="UP000008784">
    <property type="component" value="Unassembled WGS sequence"/>
</dbReference>
<sequence>MEGYSCFYQASFGHRSDPQSEHHIYLSFETPYQDWHEAFGNYMKGSEVGRSDQIAGGFETIYAIINRRTKDIDDRSRNEPAEVLDSQSYDEFIAALHNEYSKDPELNVVYFVEK</sequence>
<proteinExistence type="predicted"/>
<dbReference type="AlphaFoldDB" id="G1XHY4"/>
<evidence type="ECO:0000313" key="1">
    <source>
        <dbReference type="EMBL" id="EGX47215.1"/>
    </source>
</evidence>
<gene>
    <name evidence="1" type="ORF">AOL_s00091g36</name>
</gene>
<dbReference type="HOGENOM" id="CLU_2120545_0_0_1"/>
<accession>G1XHY4</accession>
<protein>
    <submittedName>
        <fullName evidence="1">Uncharacterized protein</fullName>
    </submittedName>
</protein>
<dbReference type="InParanoid" id="G1XHY4"/>
<name>G1XHY4_ARTOA</name>
<dbReference type="GeneID" id="22895075"/>
<dbReference type="RefSeq" id="XP_011124096.1">
    <property type="nucleotide sequence ID" value="XM_011125794.1"/>
</dbReference>
<keyword evidence="2" id="KW-1185">Reference proteome</keyword>
<organism evidence="1 2">
    <name type="scientific">Arthrobotrys oligospora (strain ATCC 24927 / CBS 115.81 / DSM 1491)</name>
    <name type="common">Nematode-trapping fungus</name>
    <name type="synonym">Didymozoophaga oligospora</name>
    <dbReference type="NCBI Taxonomy" id="756982"/>
    <lineage>
        <taxon>Eukaryota</taxon>
        <taxon>Fungi</taxon>
        <taxon>Dikarya</taxon>
        <taxon>Ascomycota</taxon>
        <taxon>Pezizomycotina</taxon>
        <taxon>Orbiliomycetes</taxon>
        <taxon>Orbiliales</taxon>
        <taxon>Orbiliaceae</taxon>
        <taxon>Orbilia</taxon>
        <taxon>Orbilia oligospora</taxon>
    </lineage>
</organism>
<reference evidence="1 2" key="1">
    <citation type="journal article" date="2011" name="PLoS Pathog.">
        <title>Genomic and proteomic analyses of the fungus Arthrobotrys oligospora provide insights into nematode-trap formation.</title>
        <authorList>
            <person name="Yang J."/>
            <person name="Wang L."/>
            <person name="Ji X."/>
            <person name="Feng Y."/>
            <person name="Li X."/>
            <person name="Zou C."/>
            <person name="Xu J."/>
            <person name="Ren Y."/>
            <person name="Mi Q."/>
            <person name="Wu J."/>
            <person name="Liu S."/>
            <person name="Liu Y."/>
            <person name="Huang X."/>
            <person name="Wang H."/>
            <person name="Niu X."/>
            <person name="Li J."/>
            <person name="Liang L."/>
            <person name="Luo Y."/>
            <person name="Ji K."/>
            <person name="Zhou W."/>
            <person name="Yu Z."/>
            <person name="Li G."/>
            <person name="Liu Y."/>
            <person name="Li L."/>
            <person name="Qiao M."/>
            <person name="Feng L."/>
            <person name="Zhang K.-Q."/>
        </authorList>
    </citation>
    <scope>NUCLEOTIDE SEQUENCE [LARGE SCALE GENOMIC DNA]</scope>
    <source>
        <strain evidence="2">ATCC 24927 / CBS 115.81 / DSM 1491</strain>
    </source>
</reference>
<evidence type="ECO:0000313" key="2">
    <source>
        <dbReference type="Proteomes" id="UP000008784"/>
    </source>
</evidence>
<dbReference type="EMBL" id="ADOT01000165">
    <property type="protein sequence ID" value="EGX47215.1"/>
    <property type="molecule type" value="Genomic_DNA"/>
</dbReference>
<comment type="caution">
    <text evidence="1">The sequence shown here is derived from an EMBL/GenBank/DDBJ whole genome shotgun (WGS) entry which is preliminary data.</text>
</comment>